<gene>
    <name evidence="1" type="ORF">LPB04_23485</name>
</gene>
<dbReference type="EMBL" id="CP062942">
    <property type="protein sequence ID" value="QOL52279.1"/>
    <property type="molecule type" value="Genomic_DNA"/>
</dbReference>
<proteinExistence type="predicted"/>
<dbReference type="AlphaFoldDB" id="A0A7L9UCW4"/>
<organism evidence="1 2">
    <name type="scientific">Massilia litorea</name>
    <dbReference type="NCBI Taxonomy" id="2769491"/>
    <lineage>
        <taxon>Bacteria</taxon>
        <taxon>Pseudomonadati</taxon>
        <taxon>Pseudomonadota</taxon>
        <taxon>Betaproteobacteria</taxon>
        <taxon>Burkholderiales</taxon>
        <taxon>Oxalobacteraceae</taxon>
        <taxon>Telluria group</taxon>
        <taxon>Massilia</taxon>
    </lineage>
</organism>
<reference evidence="1 2" key="1">
    <citation type="submission" date="2020-10" db="EMBL/GenBank/DDBJ databases">
        <title>Genome sequencing of Massilia sp. LPB0304.</title>
        <authorList>
            <person name="Kim J."/>
        </authorList>
    </citation>
    <scope>NUCLEOTIDE SEQUENCE [LARGE SCALE GENOMIC DNA]</scope>
    <source>
        <strain evidence="1 2">LPB0304</strain>
        <plasmid evidence="1 2">unnamed1</plasmid>
    </source>
</reference>
<name>A0A7L9UCW4_9BURK</name>
<evidence type="ECO:0000313" key="2">
    <source>
        <dbReference type="Proteomes" id="UP000593875"/>
    </source>
</evidence>
<protein>
    <submittedName>
        <fullName evidence="1">Uncharacterized protein</fullName>
    </submittedName>
</protein>
<evidence type="ECO:0000313" key="1">
    <source>
        <dbReference type="EMBL" id="QOL52279.1"/>
    </source>
</evidence>
<dbReference type="KEGG" id="mlir:LPB04_23485"/>
<dbReference type="RefSeq" id="WP_193689241.1">
    <property type="nucleotide sequence ID" value="NZ_CP062942.1"/>
</dbReference>
<accession>A0A7L9UCW4</accession>
<dbReference type="Proteomes" id="UP000593875">
    <property type="component" value="Plasmid unnamed1"/>
</dbReference>
<sequence length="68" mass="7360">MQTIIKHEFPDVTLPEMKKGAWTTDGILAEFGIGNLTCTYVNEEGPNWIGAITENGIVITAAALGKLR</sequence>
<keyword evidence="1" id="KW-0614">Plasmid</keyword>
<keyword evidence="2" id="KW-1185">Reference proteome</keyword>
<geneLocation type="plasmid" evidence="1 2">
    <name>unnamed1</name>
</geneLocation>